<evidence type="ECO:0000259" key="1">
    <source>
        <dbReference type="Pfam" id="PF13952"/>
    </source>
</evidence>
<dbReference type="Pfam" id="PF13960">
    <property type="entry name" value="DUF4218"/>
    <property type="match status" value="1"/>
</dbReference>
<evidence type="ECO:0008006" key="6">
    <source>
        <dbReference type="Google" id="ProtNLM"/>
    </source>
</evidence>
<dbReference type="Pfam" id="PF13963">
    <property type="entry name" value="Transpos_assoc"/>
    <property type="match status" value="1"/>
</dbReference>
<evidence type="ECO:0000259" key="2">
    <source>
        <dbReference type="Pfam" id="PF13960"/>
    </source>
</evidence>
<dbReference type="InterPro" id="IPR025452">
    <property type="entry name" value="DUF4218"/>
</dbReference>
<gene>
    <name evidence="5" type="primary">LOC130463188</name>
</gene>
<dbReference type="InterPro" id="IPR025312">
    <property type="entry name" value="DUF4216"/>
</dbReference>
<evidence type="ECO:0000313" key="4">
    <source>
        <dbReference type="Proteomes" id="UP000813463"/>
    </source>
</evidence>
<dbReference type="PANTHER" id="PTHR10775">
    <property type="entry name" value="OS08G0208400 PROTEIN"/>
    <property type="match status" value="1"/>
</dbReference>
<feature type="domain" description="Transposase-associated" evidence="3">
    <location>
        <begin position="5"/>
        <end position="83"/>
    </location>
</feature>
<sequence length="1047" mass="121438">MRDNREWMYNRLEGNFLSPTFANKVGEFIAFATTKDNVVLDGMMKCPCAKCRNIPYQDIDTVKEHLYKFGFKPNYFQWVYHGELHSQKNSQSSCSTSTEDASNPYISMVQDAFAQEGHLEDIEEEPHPSFKKFFDMLKAAQDPLHDGSKLSLLAAAARLANIKCEYNIPIKGVDDVASLMRDMCPDESKMSDSFSKTKKLLAGLELPHQRIHVCPNGCMLFWKEHKDLKECLYCKESRYKTIRENSNNSPHSVLIYFPIGPRLQRLYATKSTAEKMRWHNDNPRAHGLMSHPSDGEAWKHLDKEYESFAAEPRNVRLGLCADGFSPFGKTGRQYSCWPVILTPYNLPPSLCMKKPFMFLSLIIPGPKSPKGNLDVFLQPLIEELKQLWEVGLPTYDIPKKQNFQMKVALLWTISDFPAYGMLSGWSTAGRLSCPYCMEKTKAFTLTNGGKQSWFDCHRPFLPRDHAFRKNKSAFRKDTVENSSPPPRLSGEEVWNRVSLIPTTLECIRDEVDRPEGFGVLHHFTKQSVFWELPYWSKLLIRHNLDFMHIEKNVFDNVFHTVMDVKGKTKDNVKARRDLKVYCKRRKLEARDVVNSKGKEVTIMLNAPFVLPKDKRKLVCEWVKKLKFPDGYASNLGYCVDLKECKLFGMKSHDSHVFMQRLLPVVFKDLLPLNEWNVITELSQFFRDLFSTTLKVDHMERLEDNIPEILCKLERIFPPDFSIQWNIFLFICLMRQKFVYHLKKKVGNKARVEGSICNAYLLEEITNFCSLYFEEDVNCKVKDLGLGTCVDNESNIDPDLPEMFSSIIGHSSSEGQFCYLDEKDYKVAHRYVLSNCEILQQYQRDYVLKKGINTDIIRSLASGPLTRVRKFNRYHINGYHFHTFAYGKNKSTMNYGVCVKSVQGDDFYGILQEVVELTYVGARKRHTTMLFKCDWFDVGRGTRIHEKYNLVEVNHSKRYPKYDPFVLAYQVEQVYYAPSPTNNIGRNQWWFVFDVKARGIIDAPIDPMAFQLLANENPSLLSEFQAEEFVESDEETQVLSSHEYEEVD</sequence>
<dbReference type="PANTHER" id="PTHR10775:SF188">
    <property type="entry name" value="TRANSPOSASE-ASSOCIATED DOMAIN-CONTAINING PROTEIN"/>
    <property type="match status" value="1"/>
</dbReference>
<dbReference type="InterPro" id="IPR029480">
    <property type="entry name" value="Transpos_assoc"/>
</dbReference>
<dbReference type="GeneID" id="130463188"/>
<reference evidence="5" key="2">
    <citation type="submission" date="2025-08" db="UniProtKB">
        <authorList>
            <consortium name="RefSeq"/>
        </authorList>
    </citation>
    <scope>IDENTIFICATION</scope>
    <source>
        <tissue evidence="5">Leaf</tissue>
    </source>
</reference>
<accession>A0ABM3QXY9</accession>
<feature type="domain" description="DUF4218" evidence="2">
    <location>
        <begin position="736"/>
        <end position="778"/>
    </location>
</feature>
<dbReference type="RefSeq" id="XP_056688221.1">
    <property type="nucleotide sequence ID" value="XM_056832243.1"/>
</dbReference>
<dbReference type="InterPro" id="IPR004242">
    <property type="entry name" value="Transposase_21"/>
</dbReference>
<proteinExistence type="predicted"/>
<reference evidence="4" key="1">
    <citation type="journal article" date="2021" name="Nat. Commun.">
        <title>Genomic analyses provide insights into spinach domestication and the genetic basis of agronomic traits.</title>
        <authorList>
            <person name="Cai X."/>
            <person name="Sun X."/>
            <person name="Xu C."/>
            <person name="Sun H."/>
            <person name="Wang X."/>
            <person name="Ge C."/>
            <person name="Zhang Z."/>
            <person name="Wang Q."/>
            <person name="Fei Z."/>
            <person name="Jiao C."/>
            <person name="Wang Q."/>
        </authorList>
    </citation>
    <scope>NUCLEOTIDE SEQUENCE [LARGE SCALE GENOMIC DNA]</scope>
    <source>
        <strain evidence="4">cv. Varoflay</strain>
    </source>
</reference>
<dbReference type="Proteomes" id="UP000813463">
    <property type="component" value="Chromosome 6"/>
</dbReference>
<organism evidence="4 5">
    <name type="scientific">Spinacia oleracea</name>
    <name type="common">Spinach</name>
    <dbReference type="NCBI Taxonomy" id="3562"/>
    <lineage>
        <taxon>Eukaryota</taxon>
        <taxon>Viridiplantae</taxon>
        <taxon>Streptophyta</taxon>
        <taxon>Embryophyta</taxon>
        <taxon>Tracheophyta</taxon>
        <taxon>Spermatophyta</taxon>
        <taxon>Magnoliopsida</taxon>
        <taxon>eudicotyledons</taxon>
        <taxon>Gunneridae</taxon>
        <taxon>Pentapetalae</taxon>
        <taxon>Caryophyllales</taxon>
        <taxon>Chenopodiaceae</taxon>
        <taxon>Chenopodioideae</taxon>
        <taxon>Anserineae</taxon>
        <taxon>Spinacia</taxon>
    </lineage>
</organism>
<evidence type="ECO:0000259" key="3">
    <source>
        <dbReference type="Pfam" id="PF13963"/>
    </source>
</evidence>
<dbReference type="Pfam" id="PF02992">
    <property type="entry name" value="Transposase_21"/>
    <property type="match status" value="1"/>
</dbReference>
<dbReference type="Pfam" id="PF13952">
    <property type="entry name" value="DUF4216"/>
    <property type="match status" value="1"/>
</dbReference>
<protein>
    <recommendedName>
        <fullName evidence="6">Transposase-associated domain-containing protein</fullName>
    </recommendedName>
</protein>
<evidence type="ECO:0000313" key="5">
    <source>
        <dbReference type="RefSeq" id="XP_056688221.1"/>
    </source>
</evidence>
<feature type="domain" description="DUF4216" evidence="1">
    <location>
        <begin position="915"/>
        <end position="991"/>
    </location>
</feature>
<keyword evidence="4" id="KW-1185">Reference proteome</keyword>
<name>A0ABM3QXY9_SPIOL</name>